<reference evidence="1" key="2">
    <citation type="submission" date="2020-10" db="EMBL/GenBank/DDBJ databases">
        <authorList>
            <person name="Cooper E.A."/>
            <person name="Brenton Z.W."/>
            <person name="Flinn B.S."/>
            <person name="Jenkins J."/>
            <person name="Shu S."/>
            <person name="Flowers D."/>
            <person name="Luo F."/>
            <person name="Wang Y."/>
            <person name="Xia P."/>
            <person name="Barry K."/>
            <person name="Daum C."/>
            <person name="Lipzen A."/>
            <person name="Yoshinaga Y."/>
            <person name="Schmutz J."/>
            <person name="Saski C."/>
            <person name="Vermerris W."/>
            <person name="Kresovich S."/>
        </authorList>
    </citation>
    <scope>NUCLEOTIDE SEQUENCE</scope>
</reference>
<comment type="caution">
    <text evidence="1">The sequence shown here is derived from an EMBL/GenBank/DDBJ whole genome shotgun (WGS) entry which is preliminary data.</text>
</comment>
<name>A0A921RJC4_SORBI</name>
<gene>
    <name evidence="1" type="ORF">BDA96_02G008800</name>
</gene>
<dbReference type="Gramene" id="EER97843">
    <property type="protein sequence ID" value="EER97843"/>
    <property type="gene ID" value="SORBI_3002G008100"/>
</dbReference>
<reference evidence="1" key="1">
    <citation type="journal article" date="2019" name="BMC Genomics">
        <title>A new reference genome for Sorghum bicolor reveals high levels of sequence similarity between sweet and grain genotypes: implications for the genetics of sugar metabolism.</title>
        <authorList>
            <person name="Cooper E.A."/>
            <person name="Brenton Z.W."/>
            <person name="Flinn B.S."/>
            <person name="Jenkins J."/>
            <person name="Shu S."/>
            <person name="Flowers D."/>
            <person name="Luo F."/>
            <person name="Wang Y."/>
            <person name="Xia P."/>
            <person name="Barry K."/>
            <person name="Daum C."/>
            <person name="Lipzen A."/>
            <person name="Yoshinaga Y."/>
            <person name="Schmutz J."/>
            <person name="Saski C."/>
            <person name="Vermerris W."/>
            <person name="Kresovich S."/>
        </authorList>
    </citation>
    <scope>NUCLEOTIDE SEQUENCE</scope>
</reference>
<accession>A0A921RJC4</accession>
<evidence type="ECO:0000313" key="2">
    <source>
        <dbReference type="Proteomes" id="UP000807115"/>
    </source>
</evidence>
<proteinExistence type="predicted"/>
<organism evidence="1 2">
    <name type="scientific">Sorghum bicolor</name>
    <name type="common">Sorghum</name>
    <name type="synonym">Sorghum vulgare</name>
    <dbReference type="NCBI Taxonomy" id="4558"/>
    <lineage>
        <taxon>Eukaryota</taxon>
        <taxon>Viridiplantae</taxon>
        <taxon>Streptophyta</taxon>
        <taxon>Embryophyta</taxon>
        <taxon>Tracheophyta</taxon>
        <taxon>Spermatophyta</taxon>
        <taxon>Magnoliopsida</taxon>
        <taxon>Liliopsida</taxon>
        <taxon>Poales</taxon>
        <taxon>Poaceae</taxon>
        <taxon>PACMAD clade</taxon>
        <taxon>Panicoideae</taxon>
        <taxon>Andropogonodae</taxon>
        <taxon>Andropogoneae</taxon>
        <taxon>Sorghinae</taxon>
        <taxon>Sorghum</taxon>
    </lineage>
</organism>
<dbReference type="Proteomes" id="UP000807115">
    <property type="component" value="Chromosome 2"/>
</dbReference>
<protein>
    <submittedName>
        <fullName evidence="1">Uncharacterized protein</fullName>
    </submittedName>
</protein>
<sequence>MQKTTGVVFPKCHTDVLPALTPAIHNSQTYGSPKYVADGLSDRMSSHVETLSLGDFRQIQNMTSLRNDVVYGLKPSDRTVCELTDLLLVPSTCPIPKDYIVKHFGCPRTTYTESFMFYPLYFKPCQILLVLQIKMFSHHM</sequence>
<dbReference type="EMBL" id="CM027681">
    <property type="protein sequence ID" value="KAG0541351.1"/>
    <property type="molecule type" value="Genomic_DNA"/>
</dbReference>
<evidence type="ECO:0000313" key="1">
    <source>
        <dbReference type="EMBL" id="KAG0541351.1"/>
    </source>
</evidence>
<dbReference type="AlphaFoldDB" id="A0A921RJC4"/>